<dbReference type="Proteomes" id="UP000316621">
    <property type="component" value="Chromosome 10"/>
</dbReference>
<gene>
    <name evidence="4" type="ORF">C5167_042622</name>
</gene>
<dbReference type="AlphaFoldDB" id="A0A4Y7L4D5"/>
<dbReference type="GO" id="GO:0005634">
    <property type="term" value="C:nucleus"/>
    <property type="evidence" value="ECO:0007669"/>
    <property type="project" value="UniProtKB-SubCell"/>
</dbReference>
<organism evidence="4 5">
    <name type="scientific">Papaver somniferum</name>
    <name type="common">Opium poppy</name>
    <dbReference type="NCBI Taxonomy" id="3469"/>
    <lineage>
        <taxon>Eukaryota</taxon>
        <taxon>Viridiplantae</taxon>
        <taxon>Streptophyta</taxon>
        <taxon>Embryophyta</taxon>
        <taxon>Tracheophyta</taxon>
        <taxon>Spermatophyta</taxon>
        <taxon>Magnoliopsida</taxon>
        <taxon>Ranunculales</taxon>
        <taxon>Papaveraceae</taxon>
        <taxon>Papaveroideae</taxon>
        <taxon>Papaver</taxon>
    </lineage>
</organism>
<dbReference type="InterPro" id="IPR051345">
    <property type="entry name" value="Importin_beta-like_NTR"/>
</dbReference>
<evidence type="ECO:0000313" key="4">
    <source>
        <dbReference type="EMBL" id="RZC80046.1"/>
    </source>
</evidence>
<keyword evidence="5" id="KW-1185">Reference proteome</keyword>
<protein>
    <submittedName>
        <fullName evidence="4">Uncharacterized protein</fullName>
    </submittedName>
</protein>
<proteinExistence type="predicted"/>
<dbReference type="PANTHER" id="PTHR12363:SF33">
    <property type="entry name" value="IMPORTIN-13"/>
    <property type="match status" value="1"/>
</dbReference>
<dbReference type="GO" id="GO:0005737">
    <property type="term" value="C:cytoplasm"/>
    <property type="evidence" value="ECO:0007669"/>
    <property type="project" value="TreeGrafter"/>
</dbReference>
<accession>A0A4Y7L4D5</accession>
<dbReference type="STRING" id="3469.A0A4Y7L4D5"/>
<dbReference type="Gene3D" id="1.25.10.10">
    <property type="entry name" value="Leucine-rich Repeat Variant"/>
    <property type="match status" value="1"/>
</dbReference>
<dbReference type="EMBL" id="CM010724">
    <property type="protein sequence ID" value="RZC80046.1"/>
    <property type="molecule type" value="Genomic_DNA"/>
</dbReference>
<evidence type="ECO:0000256" key="2">
    <source>
        <dbReference type="ARBA" id="ARBA00022448"/>
    </source>
</evidence>
<evidence type="ECO:0000256" key="1">
    <source>
        <dbReference type="ARBA" id="ARBA00004123"/>
    </source>
</evidence>
<evidence type="ECO:0000256" key="3">
    <source>
        <dbReference type="ARBA" id="ARBA00023242"/>
    </source>
</evidence>
<keyword evidence="3" id="KW-0539">Nucleus</keyword>
<name>A0A4Y7L4D5_PAPSO</name>
<dbReference type="InterPro" id="IPR011989">
    <property type="entry name" value="ARM-like"/>
</dbReference>
<reference evidence="4 5" key="1">
    <citation type="journal article" date="2018" name="Science">
        <title>The opium poppy genome and morphinan production.</title>
        <authorList>
            <person name="Guo L."/>
            <person name="Winzer T."/>
            <person name="Yang X."/>
            <person name="Li Y."/>
            <person name="Ning Z."/>
            <person name="He Z."/>
            <person name="Teodor R."/>
            <person name="Lu Y."/>
            <person name="Bowser T.A."/>
            <person name="Graham I.A."/>
            <person name="Ye K."/>
        </authorList>
    </citation>
    <scope>NUCLEOTIDE SEQUENCE [LARGE SCALE GENOMIC DNA]</scope>
    <source>
        <strain evidence="5">cv. HN1</strain>
        <tissue evidence="4">Leaves</tissue>
    </source>
</reference>
<dbReference type="PANTHER" id="PTHR12363">
    <property type="entry name" value="TRANSPORTIN 3 AND IMPORTIN 13"/>
    <property type="match status" value="1"/>
</dbReference>
<evidence type="ECO:0000313" key="5">
    <source>
        <dbReference type="Proteomes" id="UP000316621"/>
    </source>
</evidence>
<keyword evidence="2" id="KW-0813">Transport</keyword>
<sequence>MPLIQFLVPQIMNLREQLKDSWKVTSESWNYLLYRLASGFSIPTTLKTFQERTAGNLSKLDMASHSFRSDETLDWRTSVASLSCIRAISSTASGNGVSSKTPSSTSITSNRLASGFSIPMILKTFQERIAGNLSKQDMNNMFDVRFSYNETVMIVRRPLRAVEVMKLGSGALQKLLYTVSELYQVSNASVCLTIGAYSKWLDASPNGLLVLPLVIEILMSGMSGSEDSAAAAALAFRHICDGSSRAVLCLQLYDMPKMRKSVYLIDLTGLYSQTRHS</sequence>
<comment type="subcellular location">
    <subcellularLocation>
        <location evidence="1">Nucleus</location>
    </subcellularLocation>
</comment>
<dbReference type="Gramene" id="RZC80046">
    <property type="protein sequence ID" value="RZC80046"/>
    <property type="gene ID" value="C5167_042622"/>
</dbReference>
<dbReference type="GO" id="GO:0006606">
    <property type="term" value="P:protein import into nucleus"/>
    <property type="evidence" value="ECO:0007669"/>
    <property type="project" value="TreeGrafter"/>
</dbReference>